<evidence type="ECO:0000313" key="2">
    <source>
        <dbReference type="EMBL" id="JAG96180.1"/>
    </source>
</evidence>
<dbReference type="InterPro" id="IPR009688">
    <property type="entry name" value="FAM210A/B-like_dom"/>
</dbReference>
<dbReference type="GO" id="GO:0009507">
    <property type="term" value="C:chloroplast"/>
    <property type="evidence" value="ECO:0007669"/>
    <property type="project" value="TreeGrafter"/>
</dbReference>
<protein>
    <recommendedName>
        <fullName evidence="1">DUF1279 domain-containing protein</fullName>
    </recommendedName>
</protein>
<dbReference type="EMBL" id="GCKF01038336">
    <property type="protein sequence ID" value="JAG96180.1"/>
    <property type="molecule type" value="Transcribed_RNA"/>
</dbReference>
<reference evidence="2" key="1">
    <citation type="submission" date="2015-03" db="EMBL/GenBank/DDBJ databases">
        <title>A transcriptome of Araucaria cunninghamii, an australian fine timber species.</title>
        <authorList>
            <person name="Jing Yi C.J.Y."/>
            <person name="Yin San L.Y.S."/>
            <person name="Abdul Karim S.S."/>
            <person name="Wan Azmi N.N."/>
            <person name="Hercus R.R."/>
            <person name="Croft L.L."/>
        </authorList>
    </citation>
    <scope>NUCLEOTIDE SEQUENCE</scope>
    <source>
        <strain evidence="2">MI0301</strain>
        <tissue evidence="2">Leaf</tissue>
    </source>
</reference>
<dbReference type="PANTHER" id="PTHR21377:SF20">
    <property type="entry name" value="OS04G0416000 PROTEIN"/>
    <property type="match status" value="1"/>
</dbReference>
<sequence length="219" mass="24086">MAMVLNTSLSLSSPPAAVPATAYGNNNHVRLSFRPHPNIIFSESKSRRSSKRRLAICSAITEKEIEERSSSSSKSVDEVTRKFGLEAGLWKIFTSKEDGGKEKKKNQAKELLARYGGAYLATSISLSLMSFTACYLLITFGVDVQALLHKVGIDTNETGERVGTFALAYAAHKAASPIRFPPTVALTPVVANWFDKIAKDKDMDMDKNKQDQEEKNQTP</sequence>
<name>A0A0D6R2P5_ARACU</name>
<feature type="domain" description="DUF1279" evidence="1">
    <location>
        <begin position="107"/>
        <end position="189"/>
    </location>
</feature>
<dbReference type="PANTHER" id="PTHR21377">
    <property type="entry name" value="PROTEIN FAM210B, MITOCHONDRIAL"/>
    <property type="match status" value="1"/>
</dbReference>
<accession>A0A0D6R2P5</accession>
<proteinExistence type="predicted"/>
<dbReference type="AlphaFoldDB" id="A0A0D6R2P5"/>
<organism evidence="2">
    <name type="scientific">Araucaria cunninghamii</name>
    <name type="common">Hoop pine</name>
    <name type="synonym">Moreton Bay pine</name>
    <dbReference type="NCBI Taxonomy" id="56994"/>
    <lineage>
        <taxon>Eukaryota</taxon>
        <taxon>Viridiplantae</taxon>
        <taxon>Streptophyta</taxon>
        <taxon>Embryophyta</taxon>
        <taxon>Tracheophyta</taxon>
        <taxon>Spermatophyta</taxon>
        <taxon>Pinopsida</taxon>
        <taxon>Pinidae</taxon>
        <taxon>Conifers II</taxon>
        <taxon>Araucariales</taxon>
        <taxon>Araucariaceae</taxon>
        <taxon>Araucaria</taxon>
    </lineage>
</organism>
<dbReference type="Pfam" id="PF06916">
    <property type="entry name" value="FAM210A-B_dom"/>
    <property type="match status" value="1"/>
</dbReference>
<dbReference type="InterPro" id="IPR045866">
    <property type="entry name" value="FAM210A/B-like"/>
</dbReference>
<evidence type="ECO:0000259" key="1">
    <source>
        <dbReference type="Pfam" id="PF06916"/>
    </source>
</evidence>